<proteinExistence type="predicted"/>
<keyword evidence="2" id="KW-1185">Reference proteome</keyword>
<comment type="caution">
    <text evidence="1">The sequence shown here is derived from an EMBL/GenBank/DDBJ whole genome shotgun (WGS) entry which is preliminary data.</text>
</comment>
<name>A0A5M3WHR5_9ACTN</name>
<reference evidence="1 2" key="1">
    <citation type="submission" date="2019-10" db="EMBL/GenBank/DDBJ databases">
        <title>Whole genome shotgun sequence of Acrocarpospora macrocephala NBRC 16266.</title>
        <authorList>
            <person name="Ichikawa N."/>
            <person name="Kimura A."/>
            <person name="Kitahashi Y."/>
            <person name="Komaki H."/>
            <person name="Oguchi A."/>
        </authorList>
    </citation>
    <scope>NUCLEOTIDE SEQUENCE [LARGE SCALE GENOMIC DNA]</scope>
    <source>
        <strain evidence="1 2">NBRC 16266</strain>
    </source>
</reference>
<dbReference type="OrthoDB" id="9816529at2"/>
<organism evidence="1 2">
    <name type="scientific">Acrocarpospora macrocephala</name>
    <dbReference type="NCBI Taxonomy" id="150177"/>
    <lineage>
        <taxon>Bacteria</taxon>
        <taxon>Bacillati</taxon>
        <taxon>Actinomycetota</taxon>
        <taxon>Actinomycetes</taxon>
        <taxon>Streptosporangiales</taxon>
        <taxon>Streptosporangiaceae</taxon>
        <taxon>Acrocarpospora</taxon>
    </lineage>
</organism>
<dbReference type="EMBL" id="BLAE01000007">
    <property type="protein sequence ID" value="GES07759.1"/>
    <property type="molecule type" value="Genomic_DNA"/>
</dbReference>
<accession>A0A5M3WHR5</accession>
<evidence type="ECO:0000313" key="1">
    <source>
        <dbReference type="EMBL" id="GES07759.1"/>
    </source>
</evidence>
<evidence type="ECO:0000313" key="2">
    <source>
        <dbReference type="Proteomes" id="UP000331127"/>
    </source>
</evidence>
<sequence>MDLPSRDYERMLDLAVALLGSTQPELDWPQLAVELNDALHGVLCLFVDDMQPSRKAGHVKACAPEWADQLRLDALVRQTIGDHPLAAYYAAHDHDRTPLALTDVIARTGWHRTRAYAVLRSEVGVDHQIALPMGITRSFLICRPPGEEITDRDRGYARQVQPLLVTAEKHLRYLRR</sequence>
<gene>
    <name evidence="1" type="ORF">Amac_013540</name>
</gene>
<protein>
    <submittedName>
        <fullName evidence="1">Uncharacterized protein</fullName>
    </submittedName>
</protein>
<dbReference type="AlphaFoldDB" id="A0A5M3WHR5"/>
<dbReference type="Proteomes" id="UP000331127">
    <property type="component" value="Unassembled WGS sequence"/>
</dbReference>
<dbReference type="RefSeq" id="WP_155353436.1">
    <property type="nucleotide sequence ID" value="NZ_BAAAHL010000041.1"/>
</dbReference>